<dbReference type="PROSITE" id="PS51323">
    <property type="entry name" value="IGFBP_N_2"/>
    <property type="match status" value="1"/>
</dbReference>
<feature type="domain" description="IGFBP N-terminal" evidence="3">
    <location>
        <begin position="39"/>
        <end position="109"/>
    </location>
</feature>
<protein>
    <recommendedName>
        <fullName evidence="3">IGFBP N-terminal domain-containing protein</fullName>
    </recommendedName>
</protein>
<evidence type="ECO:0000256" key="1">
    <source>
        <dbReference type="ARBA" id="ARBA00022729"/>
    </source>
</evidence>
<feature type="non-terminal residue" evidence="4">
    <location>
        <position position="148"/>
    </location>
</feature>
<dbReference type="InterPro" id="IPR000867">
    <property type="entry name" value="IGFBP-like"/>
</dbReference>
<dbReference type="GO" id="GO:0007165">
    <property type="term" value="P:signal transduction"/>
    <property type="evidence" value="ECO:0007669"/>
    <property type="project" value="TreeGrafter"/>
</dbReference>
<evidence type="ECO:0000259" key="3">
    <source>
        <dbReference type="PROSITE" id="PS51323"/>
    </source>
</evidence>
<dbReference type="GO" id="GO:0045597">
    <property type="term" value="P:positive regulation of cell differentiation"/>
    <property type="evidence" value="ECO:0007669"/>
    <property type="project" value="TreeGrafter"/>
</dbReference>
<dbReference type="GO" id="GO:0005178">
    <property type="term" value="F:integrin binding"/>
    <property type="evidence" value="ECO:0007669"/>
    <property type="project" value="TreeGrafter"/>
</dbReference>
<reference evidence="4" key="1">
    <citation type="submission" date="2014-12" db="EMBL/GenBank/DDBJ databases">
        <title>Insight into the proteome of Arion vulgaris.</title>
        <authorList>
            <person name="Aradska J."/>
            <person name="Bulat T."/>
            <person name="Smidak R."/>
            <person name="Sarate P."/>
            <person name="Gangsoo J."/>
            <person name="Sialana F."/>
            <person name="Bilban M."/>
            <person name="Lubec G."/>
        </authorList>
    </citation>
    <scope>NUCLEOTIDE SEQUENCE</scope>
    <source>
        <tissue evidence="4">Skin</tissue>
    </source>
</reference>
<dbReference type="InterPro" id="IPR050941">
    <property type="entry name" value="CCN"/>
</dbReference>
<dbReference type="InterPro" id="IPR017891">
    <property type="entry name" value="Insulin_GF-bd_Cys-rich_CS"/>
</dbReference>
<dbReference type="GO" id="GO:0005615">
    <property type="term" value="C:extracellular space"/>
    <property type="evidence" value="ECO:0007669"/>
    <property type="project" value="TreeGrafter"/>
</dbReference>
<organism evidence="4">
    <name type="scientific">Arion vulgaris</name>
    <dbReference type="NCBI Taxonomy" id="1028688"/>
    <lineage>
        <taxon>Eukaryota</taxon>
        <taxon>Metazoa</taxon>
        <taxon>Spiralia</taxon>
        <taxon>Lophotrochozoa</taxon>
        <taxon>Mollusca</taxon>
        <taxon>Gastropoda</taxon>
        <taxon>Heterobranchia</taxon>
        <taxon>Euthyneura</taxon>
        <taxon>Panpulmonata</taxon>
        <taxon>Eupulmonata</taxon>
        <taxon>Stylommatophora</taxon>
        <taxon>Helicina</taxon>
        <taxon>Arionoidea</taxon>
        <taxon>Arionidae</taxon>
        <taxon>Arion</taxon>
    </lineage>
</organism>
<dbReference type="PANTHER" id="PTHR11348:SF17">
    <property type="entry name" value="CCN"/>
    <property type="match status" value="1"/>
</dbReference>
<dbReference type="GO" id="GO:0007155">
    <property type="term" value="P:cell adhesion"/>
    <property type="evidence" value="ECO:0007669"/>
    <property type="project" value="TreeGrafter"/>
</dbReference>
<evidence type="ECO:0000313" key="4">
    <source>
        <dbReference type="EMBL" id="CEK63616.1"/>
    </source>
</evidence>
<name>A0A0B6Z6S3_9EUPU</name>
<dbReference type="SUPFAM" id="SSF57603">
    <property type="entry name" value="FnI-like domain"/>
    <property type="match status" value="1"/>
</dbReference>
<dbReference type="PANTHER" id="PTHR11348">
    <property type="entry name" value="CONNECTIVE TISSUE GROWTH FACTOR-RELATED"/>
    <property type="match status" value="1"/>
</dbReference>
<dbReference type="InterPro" id="IPR009030">
    <property type="entry name" value="Growth_fac_rcpt_cys_sf"/>
</dbReference>
<gene>
    <name evidence="4" type="primary">ORF48888</name>
</gene>
<dbReference type="PROSITE" id="PS00222">
    <property type="entry name" value="IGFBP_N_1"/>
    <property type="match status" value="1"/>
</dbReference>
<keyword evidence="1" id="KW-0732">Signal</keyword>
<evidence type="ECO:0000256" key="2">
    <source>
        <dbReference type="ARBA" id="ARBA00023157"/>
    </source>
</evidence>
<dbReference type="SMART" id="SM00121">
    <property type="entry name" value="IB"/>
    <property type="match status" value="1"/>
</dbReference>
<feature type="non-terminal residue" evidence="4">
    <location>
        <position position="1"/>
    </location>
</feature>
<dbReference type="Pfam" id="PF00219">
    <property type="entry name" value="IGFBP"/>
    <property type="match status" value="1"/>
</dbReference>
<proteinExistence type="predicted"/>
<sequence>LVIAWCLVHVQAELSGPCMGCRLFNQHHLLHPEEDKKLDSVFCHFPCQCRYEELSCQDGVSVVKDGCGCCYMCARQMGDMCSVKDLCDTDKNLYCDSRYNNSTGTCKGKDKNPCMVHGVVYKDGEKFQPECSQLCTCQNGFYGCVNTC</sequence>
<dbReference type="AlphaFoldDB" id="A0A0B6Z6S3"/>
<dbReference type="GO" id="GO:0031012">
    <property type="term" value="C:extracellular matrix"/>
    <property type="evidence" value="ECO:0007669"/>
    <property type="project" value="TreeGrafter"/>
</dbReference>
<dbReference type="EMBL" id="HACG01016751">
    <property type="protein sequence ID" value="CEK63616.1"/>
    <property type="molecule type" value="Transcribed_RNA"/>
</dbReference>
<dbReference type="GO" id="GO:0008201">
    <property type="term" value="F:heparin binding"/>
    <property type="evidence" value="ECO:0007669"/>
    <property type="project" value="TreeGrafter"/>
</dbReference>
<dbReference type="SUPFAM" id="SSF57184">
    <property type="entry name" value="Growth factor receptor domain"/>
    <property type="match status" value="1"/>
</dbReference>
<keyword evidence="2" id="KW-1015">Disulfide bond</keyword>
<accession>A0A0B6Z6S3</accession>